<protein>
    <submittedName>
        <fullName evidence="1">Uncharacterized protein</fullName>
    </submittedName>
</protein>
<name>A0AAD5CVY2_AMBAR</name>
<dbReference type="EMBL" id="JAMZMK010006388">
    <property type="protein sequence ID" value="KAI7749318.1"/>
    <property type="molecule type" value="Genomic_DNA"/>
</dbReference>
<comment type="caution">
    <text evidence="1">The sequence shown here is derived from an EMBL/GenBank/DDBJ whole genome shotgun (WGS) entry which is preliminary data.</text>
</comment>
<dbReference type="PANTHER" id="PTHR31789:SF1">
    <property type="entry name" value="OS05G0482600 PROTEIN"/>
    <property type="match status" value="1"/>
</dbReference>
<feature type="non-terminal residue" evidence="1">
    <location>
        <position position="122"/>
    </location>
</feature>
<proteinExistence type="predicted"/>
<sequence length="122" mass="13896">MCDVQEMFRNIRLQLEYDIHDPKGHHSTILPSLEKWSKIVEIGAAHDTVFALAQPGVCAAFSQGIIRGQPEAGLDLFESECLKLPGYVEFDDVNRKVLTFSAQDIIYKVFELKNYKMLYSIT</sequence>
<dbReference type="PANTHER" id="PTHR31789">
    <property type="entry name" value="OS05G0482600 PROTEIN"/>
    <property type="match status" value="1"/>
</dbReference>
<organism evidence="1 2">
    <name type="scientific">Ambrosia artemisiifolia</name>
    <name type="common">Common ragweed</name>
    <dbReference type="NCBI Taxonomy" id="4212"/>
    <lineage>
        <taxon>Eukaryota</taxon>
        <taxon>Viridiplantae</taxon>
        <taxon>Streptophyta</taxon>
        <taxon>Embryophyta</taxon>
        <taxon>Tracheophyta</taxon>
        <taxon>Spermatophyta</taxon>
        <taxon>Magnoliopsida</taxon>
        <taxon>eudicotyledons</taxon>
        <taxon>Gunneridae</taxon>
        <taxon>Pentapetalae</taxon>
        <taxon>asterids</taxon>
        <taxon>campanulids</taxon>
        <taxon>Asterales</taxon>
        <taxon>Asteraceae</taxon>
        <taxon>Asteroideae</taxon>
        <taxon>Heliantheae alliance</taxon>
        <taxon>Heliantheae</taxon>
        <taxon>Ambrosia</taxon>
    </lineage>
</organism>
<dbReference type="InterPro" id="IPR057221">
    <property type="entry name" value="DUF7899"/>
</dbReference>
<evidence type="ECO:0000313" key="1">
    <source>
        <dbReference type="EMBL" id="KAI7749318.1"/>
    </source>
</evidence>
<evidence type="ECO:0000313" key="2">
    <source>
        <dbReference type="Proteomes" id="UP001206925"/>
    </source>
</evidence>
<dbReference type="Proteomes" id="UP001206925">
    <property type="component" value="Unassembled WGS sequence"/>
</dbReference>
<accession>A0AAD5CVY2</accession>
<dbReference type="AlphaFoldDB" id="A0AAD5CVY2"/>
<reference evidence="1" key="1">
    <citation type="submission" date="2022-06" db="EMBL/GenBank/DDBJ databases">
        <title>Uncovering the hologenomic basis of an extraordinary plant invasion.</title>
        <authorList>
            <person name="Bieker V.C."/>
            <person name="Martin M.D."/>
            <person name="Gilbert T."/>
            <person name="Hodgins K."/>
            <person name="Battlay P."/>
            <person name="Petersen B."/>
            <person name="Wilson J."/>
        </authorList>
    </citation>
    <scope>NUCLEOTIDE SEQUENCE</scope>
    <source>
        <strain evidence="1">AA19_3_7</strain>
        <tissue evidence="1">Leaf</tissue>
    </source>
</reference>
<gene>
    <name evidence="1" type="ORF">M8C21_023653</name>
</gene>
<keyword evidence="2" id="KW-1185">Reference proteome</keyword>
<dbReference type="Pfam" id="PF25463">
    <property type="entry name" value="DUF7899"/>
    <property type="match status" value="1"/>
</dbReference>